<dbReference type="Pfam" id="PF14432">
    <property type="entry name" value="DYW_deaminase"/>
    <property type="match status" value="1"/>
</dbReference>
<name>S8ELY3_9LAMI</name>
<dbReference type="AlphaFoldDB" id="S8ELY3"/>
<proteinExistence type="inferred from homology"/>
<feature type="repeat" description="PPR" evidence="3">
    <location>
        <begin position="295"/>
        <end position="329"/>
    </location>
</feature>
<gene>
    <name evidence="5" type="ORF">M569_01069</name>
</gene>
<keyword evidence="2" id="KW-0677">Repeat</keyword>
<dbReference type="PROSITE" id="PS51375">
    <property type="entry name" value="PPR"/>
    <property type="match status" value="5"/>
</dbReference>
<dbReference type="GO" id="GO:0003723">
    <property type="term" value="F:RNA binding"/>
    <property type="evidence" value="ECO:0007669"/>
    <property type="project" value="InterPro"/>
</dbReference>
<protein>
    <recommendedName>
        <fullName evidence="4">DYW domain-containing protein</fullName>
    </recommendedName>
</protein>
<organism evidence="5 6">
    <name type="scientific">Genlisea aurea</name>
    <dbReference type="NCBI Taxonomy" id="192259"/>
    <lineage>
        <taxon>Eukaryota</taxon>
        <taxon>Viridiplantae</taxon>
        <taxon>Streptophyta</taxon>
        <taxon>Embryophyta</taxon>
        <taxon>Tracheophyta</taxon>
        <taxon>Spermatophyta</taxon>
        <taxon>Magnoliopsida</taxon>
        <taxon>eudicotyledons</taxon>
        <taxon>Gunneridae</taxon>
        <taxon>Pentapetalae</taxon>
        <taxon>asterids</taxon>
        <taxon>lamiids</taxon>
        <taxon>Lamiales</taxon>
        <taxon>Lentibulariaceae</taxon>
        <taxon>Genlisea</taxon>
    </lineage>
</organism>
<sequence>LMRAYSACAKPEVAHKVFDKTPERNIVIYNVMIRSYVNNHSFTNAISIYKDMAVSSVAPDHYTLPCILKACSASNDLKLGLQIHCTALKTGLGSTLYTGNGLISMYGKFGDFAGASWVLDEMPYKDVISWNSLIAGYSQNARFEEALKVCERMEFLSLRPDSATMASLLPAVTNTSMENIVLVEKIFSNMSKKELAAWNVMISVYSKNSMSSEAVRIYSEMVASGVEPDVMTIASILPACGDLSAASLGKRIHEYVDVKGFTQNLSVGNALVDMYAKCGCLKEARDVFEAMAIRDVISWTSMISAYGKSGEGKEAVDLFSKMVASGHVPDSVAFVSILSACSHAGLLSEGRRLYKSMIEEYRIVPGLEHFSCMVDLLGRAGDVDEAYDHIKRMPMKPNEKIWGALLNACHVYNNVDIGVIAADRLFQLSPRESGYYVLLSNMYTKGRRWKDASLVRLAMKRNGIKKLPGVSNVEVDNVVHAFLAGDRYHPESDVIYEELEKLLGKIREAGYVPITEAALHDVEEEDKENHLGVHSEKLAIVFALMNTQPGLPIRITKNLRVCEDCHIAVKFISDITQRRITVRDTNRFHHFENGNCSCRDYW</sequence>
<comment type="caution">
    <text evidence="5">The sequence shown here is derived from an EMBL/GenBank/DDBJ whole genome shotgun (WGS) entry which is preliminary data.</text>
</comment>
<dbReference type="InterPro" id="IPR046960">
    <property type="entry name" value="PPR_At4g14850-like_plant"/>
</dbReference>
<dbReference type="InterPro" id="IPR046849">
    <property type="entry name" value="E2_motif"/>
</dbReference>
<dbReference type="GO" id="GO:0009451">
    <property type="term" value="P:RNA modification"/>
    <property type="evidence" value="ECO:0007669"/>
    <property type="project" value="InterPro"/>
</dbReference>
<comment type="similarity">
    <text evidence="1">Belongs to the PPR family. PCMP-H subfamily.</text>
</comment>
<keyword evidence="6" id="KW-1185">Reference proteome</keyword>
<evidence type="ECO:0000313" key="6">
    <source>
        <dbReference type="Proteomes" id="UP000015453"/>
    </source>
</evidence>
<dbReference type="GO" id="GO:0008270">
    <property type="term" value="F:zinc ion binding"/>
    <property type="evidence" value="ECO:0007669"/>
    <property type="project" value="InterPro"/>
</dbReference>
<feature type="non-terminal residue" evidence="5">
    <location>
        <position position="1"/>
    </location>
</feature>
<feature type="repeat" description="PPR" evidence="3">
    <location>
        <begin position="126"/>
        <end position="160"/>
    </location>
</feature>
<dbReference type="Pfam" id="PF20430">
    <property type="entry name" value="Eplus_motif"/>
    <property type="match status" value="1"/>
</dbReference>
<reference evidence="5 6" key="1">
    <citation type="journal article" date="2013" name="BMC Genomics">
        <title>The miniature genome of a carnivorous plant Genlisea aurea contains a low number of genes and short non-coding sequences.</title>
        <authorList>
            <person name="Leushkin E.V."/>
            <person name="Sutormin R.A."/>
            <person name="Nabieva E.R."/>
            <person name="Penin A.A."/>
            <person name="Kondrashov A.S."/>
            <person name="Logacheva M.D."/>
        </authorList>
    </citation>
    <scope>NUCLEOTIDE SEQUENCE [LARGE SCALE GENOMIC DNA]</scope>
</reference>
<dbReference type="FunFam" id="1.25.40.10:FF:002148">
    <property type="entry name" value="Pentatricopeptide repeat-containing protein At2g29760, chloroplastic"/>
    <property type="match status" value="1"/>
</dbReference>
<evidence type="ECO:0000256" key="3">
    <source>
        <dbReference type="PROSITE-ProRule" id="PRU00708"/>
    </source>
</evidence>
<dbReference type="Proteomes" id="UP000015453">
    <property type="component" value="Unassembled WGS sequence"/>
</dbReference>
<dbReference type="FunFam" id="1.25.40.10:FF:000344">
    <property type="entry name" value="Pentatricopeptide repeat-containing protein"/>
    <property type="match status" value="1"/>
</dbReference>
<dbReference type="InterPro" id="IPR011990">
    <property type="entry name" value="TPR-like_helical_dom_sf"/>
</dbReference>
<feature type="repeat" description="PPR" evidence="3">
    <location>
        <begin position="25"/>
        <end position="59"/>
    </location>
</feature>
<dbReference type="SUPFAM" id="SSF48452">
    <property type="entry name" value="TPR-like"/>
    <property type="match status" value="1"/>
</dbReference>
<dbReference type="Gene3D" id="1.25.40.10">
    <property type="entry name" value="Tetratricopeptide repeat domain"/>
    <property type="match status" value="4"/>
</dbReference>
<evidence type="ECO:0000313" key="5">
    <source>
        <dbReference type="EMBL" id="EPS73682.1"/>
    </source>
</evidence>
<dbReference type="PANTHER" id="PTHR47926:SF373">
    <property type="entry name" value="TETRATRICOPEPTIDE-LIKE HELICAL DOMAIN SUPERFAMILY, DYW DOMAIN-CONTAINING PROTEIN"/>
    <property type="match status" value="1"/>
</dbReference>
<dbReference type="Pfam" id="PF13041">
    <property type="entry name" value="PPR_2"/>
    <property type="match status" value="4"/>
</dbReference>
<dbReference type="OrthoDB" id="185373at2759"/>
<evidence type="ECO:0000259" key="4">
    <source>
        <dbReference type="Pfam" id="PF14432"/>
    </source>
</evidence>
<dbReference type="PANTHER" id="PTHR47926">
    <property type="entry name" value="PENTATRICOPEPTIDE REPEAT-CONTAINING PROTEIN"/>
    <property type="match status" value="1"/>
</dbReference>
<evidence type="ECO:0000256" key="2">
    <source>
        <dbReference type="ARBA" id="ARBA00022737"/>
    </source>
</evidence>
<evidence type="ECO:0000256" key="1">
    <source>
        <dbReference type="ARBA" id="ARBA00006643"/>
    </source>
</evidence>
<dbReference type="NCBIfam" id="TIGR00756">
    <property type="entry name" value="PPR"/>
    <property type="match status" value="5"/>
</dbReference>
<accession>S8ELY3</accession>
<feature type="repeat" description="PPR" evidence="3">
    <location>
        <begin position="330"/>
        <end position="360"/>
    </location>
</feature>
<dbReference type="EMBL" id="AUSU01000348">
    <property type="protein sequence ID" value="EPS73682.1"/>
    <property type="molecule type" value="Genomic_DNA"/>
</dbReference>
<dbReference type="InterPro" id="IPR002885">
    <property type="entry name" value="PPR_rpt"/>
</dbReference>
<feature type="repeat" description="PPR" evidence="3">
    <location>
        <begin position="194"/>
        <end position="228"/>
    </location>
</feature>
<dbReference type="InterPro" id="IPR046848">
    <property type="entry name" value="E_motif"/>
</dbReference>
<dbReference type="Pfam" id="PF01535">
    <property type="entry name" value="PPR"/>
    <property type="match status" value="2"/>
</dbReference>
<dbReference type="Pfam" id="PF20431">
    <property type="entry name" value="E_motif"/>
    <property type="match status" value="1"/>
</dbReference>
<feature type="domain" description="DYW" evidence="4">
    <location>
        <begin position="510"/>
        <end position="602"/>
    </location>
</feature>
<dbReference type="InterPro" id="IPR032867">
    <property type="entry name" value="DYW_dom"/>
</dbReference>